<evidence type="ECO:0000313" key="7">
    <source>
        <dbReference type="EMBL" id="TMI81152.1"/>
    </source>
</evidence>
<dbReference type="GO" id="GO:0005886">
    <property type="term" value="C:plasma membrane"/>
    <property type="evidence" value="ECO:0007669"/>
    <property type="project" value="UniProtKB-ARBA"/>
</dbReference>
<dbReference type="PANTHER" id="PTHR34857:SF2">
    <property type="entry name" value="SLL0384 PROTEIN"/>
    <property type="match status" value="1"/>
</dbReference>
<keyword evidence="3 6" id="KW-0812">Transmembrane</keyword>
<evidence type="ECO:0000256" key="6">
    <source>
        <dbReference type="SAM" id="Phobius"/>
    </source>
</evidence>
<sequence>MSSPSRKRGSPSSRRSRSAAVEFFRGLVLGQYVPVDSAIHRLDPRTKILATLLLLTVMFAVREFAGLAILTVLLVAVALAARIAPAYLLRGLRPLFWLLVFAVVLQVFFGEPGGHPMFRWGPVVVTRENLAQAAFYGWRLLLLVLSTTVMTLVTSPMEFTDGLERLLRPFQRVGVPAHDLAMMMTIALRFIPTLLEEAEKIMKAQMARGAEFTRGSLPTRARALTPLLVPLFVGAFRRADALAVAMEARCYRGGEHRTRMHVLRFGPQDLVAVTVVAAAAAFALIPPAAWRGH</sequence>
<dbReference type="AlphaFoldDB" id="A0A537JCS7"/>
<reference evidence="7 8" key="1">
    <citation type="journal article" date="2019" name="Nat. Microbiol.">
        <title>Mediterranean grassland soil C-N compound turnover is dependent on rainfall and depth, and is mediated by genomically divergent microorganisms.</title>
        <authorList>
            <person name="Diamond S."/>
            <person name="Andeer P.F."/>
            <person name="Li Z."/>
            <person name="Crits-Christoph A."/>
            <person name="Burstein D."/>
            <person name="Anantharaman K."/>
            <person name="Lane K.R."/>
            <person name="Thomas B.C."/>
            <person name="Pan C."/>
            <person name="Northen T.R."/>
            <person name="Banfield J.F."/>
        </authorList>
    </citation>
    <scope>NUCLEOTIDE SEQUENCE [LARGE SCALE GENOMIC DNA]</scope>
    <source>
        <strain evidence="7">NP_7</strain>
    </source>
</reference>
<dbReference type="EMBL" id="VBAO01000182">
    <property type="protein sequence ID" value="TMI81152.1"/>
    <property type="molecule type" value="Genomic_DNA"/>
</dbReference>
<dbReference type="PANTHER" id="PTHR34857">
    <property type="entry name" value="SLL0384 PROTEIN"/>
    <property type="match status" value="1"/>
</dbReference>
<feature type="transmembrane region" description="Helical" evidence="6">
    <location>
        <begin position="130"/>
        <end position="153"/>
    </location>
</feature>
<protein>
    <submittedName>
        <fullName evidence="7">Energy-coupling factor transporter transmembrane protein EcfT</fullName>
    </submittedName>
</protein>
<evidence type="ECO:0000313" key="8">
    <source>
        <dbReference type="Proteomes" id="UP000320048"/>
    </source>
</evidence>
<dbReference type="InterPro" id="IPR051611">
    <property type="entry name" value="ECF_transporter_component"/>
</dbReference>
<organism evidence="7 8">
    <name type="scientific">Candidatus Segetimicrobium genomatis</name>
    <dbReference type="NCBI Taxonomy" id="2569760"/>
    <lineage>
        <taxon>Bacteria</taxon>
        <taxon>Bacillati</taxon>
        <taxon>Candidatus Sysuimicrobiota</taxon>
        <taxon>Candidatus Sysuimicrobiia</taxon>
        <taxon>Candidatus Sysuimicrobiales</taxon>
        <taxon>Candidatus Segetimicrobiaceae</taxon>
        <taxon>Candidatus Segetimicrobium</taxon>
    </lineage>
</organism>
<name>A0A537JCS7_9BACT</name>
<feature type="transmembrane region" description="Helical" evidence="6">
    <location>
        <begin position="270"/>
        <end position="290"/>
    </location>
</feature>
<gene>
    <name evidence="7" type="ORF">E6H04_07430</name>
</gene>
<dbReference type="Proteomes" id="UP000320048">
    <property type="component" value="Unassembled WGS sequence"/>
</dbReference>
<keyword evidence="4 6" id="KW-1133">Transmembrane helix</keyword>
<dbReference type="Pfam" id="PF02361">
    <property type="entry name" value="CbiQ"/>
    <property type="match status" value="1"/>
</dbReference>
<comment type="caution">
    <text evidence="7">The sequence shown here is derived from an EMBL/GenBank/DDBJ whole genome shotgun (WGS) entry which is preliminary data.</text>
</comment>
<evidence type="ECO:0000256" key="5">
    <source>
        <dbReference type="ARBA" id="ARBA00023136"/>
    </source>
</evidence>
<evidence type="ECO:0000256" key="3">
    <source>
        <dbReference type="ARBA" id="ARBA00022692"/>
    </source>
</evidence>
<evidence type="ECO:0000256" key="1">
    <source>
        <dbReference type="ARBA" id="ARBA00004141"/>
    </source>
</evidence>
<evidence type="ECO:0000256" key="2">
    <source>
        <dbReference type="ARBA" id="ARBA00022475"/>
    </source>
</evidence>
<proteinExistence type="predicted"/>
<accession>A0A537JCS7</accession>
<keyword evidence="2" id="KW-1003">Cell membrane</keyword>
<keyword evidence="5 6" id="KW-0472">Membrane</keyword>
<dbReference type="InterPro" id="IPR003339">
    <property type="entry name" value="ABC/ECF_trnsptr_transmembrane"/>
</dbReference>
<evidence type="ECO:0000256" key="4">
    <source>
        <dbReference type="ARBA" id="ARBA00022989"/>
    </source>
</evidence>
<comment type="subcellular location">
    <subcellularLocation>
        <location evidence="1">Membrane</location>
        <topology evidence="1">Multi-pass membrane protein</topology>
    </subcellularLocation>
</comment>
<feature type="transmembrane region" description="Helical" evidence="6">
    <location>
        <begin position="48"/>
        <end position="81"/>
    </location>
</feature>
<feature type="transmembrane region" description="Helical" evidence="6">
    <location>
        <begin position="87"/>
        <end position="109"/>
    </location>
</feature>
<dbReference type="CDD" id="cd16914">
    <property type="entry name" value="EcfT"/>
    <property type="match status" value="1"/>
</dbReference>